<protein>
    <submittedName>
        <fullName evidence="1">Uncharacterized protein</fullName>
    </submittedName>
</protein>
<reference evidence="1" key="2">
    <citation type="submission" date="2020-09" db="EMBL/GenBank/DDBJ databases">
        <authorList>
            <person name="Sun Q."/>
            <person name="Ohkuma M."/>
        </authorList>
    </citation>
    <scope>NUCLEOTIDE SEQUENCE</scope>
    <source>
        <strain evidence="1">JCM 5016</strain>
    </source>
</reference>
<proteinExistence type="predicted"/>
<evidence type="ECO:0000313" key="1">
    <source>
        <dbReference type="EMBL" id="GGZ74614.1"/>
    </source>
</evidence>
<evidence type="ECO:0000313" key="2">
    <source>
        <dbReference type="Proteomes" id="UP000623010"/>
    </source>
</evidence>
<dbReference type="Proteomes" id="UP000623010">
    <property type="component" value="Unassembled WGS sequence"/>
</dbReference>
<name>A0A918QXL8_9ACTN</name>
<sequence>MAVTFQPLSRWTMFEKHRYWAEFPIIFCAIAWAEAADAACAGAAANSVPQAATATAAPARAFLGDARRRMRETDTAETSFMGDRAAPWTGRACVGAAARGDGGA</sequence>
<comment type="caution">
    <text evidence="1">The sequence shown here is derived from an EMBL/GenBank/DDBJ whole genome shotgun (WGS) entry which is preliminary data.</text>
</comment>
<gene>
    <name evidence="1" type="ORF">GCM10010389_10380</name>
</gene>
<dbReference type="EMBL" id="BMWH01000002">
    <property type="protein sequence ID" value="GGZ74614.1"/>
    <property type="molecule type" value="Genomic_DNA"/>
</dbReference>
<keyword evidence="2" id="KW-1185">Reference proteome</keyword>
<reference evidence="1" key="1">
    <citation type="journal article" date="2014" name="Int. J. Syst. Evol. Microbiol.">
        <title>Complete genome sequence of Corynebacterium casei LMG S-19264T (=DSM 44701T), isolated from a smear-ripened cheese.</title>
        <authorList>
            <consortium name="US DOE Joint Genome Institute (JGI-PGF)"/>
            <person name="Walter F."/>
            <person name="Albersmeier A."/>
            <person name="Kalinowski J."/>
            <person name="Ruckert C."/>
        </authorList>
    </citation>
    <scope>NUCLEOTIDE SEQUENCE</scope>
    <source>
        <strain evidence="1">JCM 5016</strain>
    </source>
</reference>
<dbReference type="AlphaFoldDB" id="A0A918QXL8"/>
<organism evidence="1 2">
    <name type="scientific">Streptomyces echinoruber</name>
    <dbReference type="NCBI Taxonomy" id="68898"/>
    <lineage>
        <taxon>Bacteria</taxon>
        <taxon>Bacillati</taxon>
        <taxon>Actinomycetota</taxon>
        <taxon>Actinomycetes</taxon>
        <taxon>Kitasatosporales</taxon>
        <taxon>Streptomycetaceae</taxon>
        <taxon>Streptomyces</taxon>
    </lineage>
</organism>
<accession>A0A918QXL8</accession>